<keyword evidence="1" id="KW-0472">Membrane</keyword>
<organism evidence="3 4">
    <name type="scientific">Actinomadura macrotermitis</name>
    <dbReference type="NCBI Taxonomy" id="2585200"/>
    <lineage>
        <taxon>Bacteria</taxon>
        <taxon>Bacillati</taxon>
        <taxon>Actinomycetota</taxon>
        <taxon>Actinomycetes</taxon>
        <taxon>Streptosporangiales</taxon>
        <taxon>Thermomonosporaceae</taxon>
        <taxon>Actinomadura</taxon>
    </lineage>
</organism>
<evidence type="ECO:0000313" key="4">
    <source>
        <dbReference type="Proteomes" id="UP000487268"/>
    </source>
</evidence>
<keyword evidence="1" id="KW-1133">Transmembrane helix</keyword>
<dbReference type="CDD" id="cd11614">
    <property type="entry name" value="SAF_CpaB_FlgA_like"/>
    <property type="match status" value="1"/>
</dbReference>
<dbReference type="Proteomes" id="UP000487268">
    <property type="component" value="Unassembled WGS sequence"/>
</dbReference>
<comment type="caution">
    <text evidence="3">The sequence shown here is derived from an EMBL/GenBank/DDBJ whole genome shotgun (WGS) entry which is preliminary data.</text>
</comment>
<dbReference type="RefSeq" id="WP_328594016.1">
    <property type="nucleotide sequence ID" value="NZ_WEGH01000001.1"/>
</dbReference>
<reference evidence="3 4" key="1">
    <citation type="submission" date="2019-10" db="EMBL/GenBank/DDBJ databases">
        <title>Actinomadura rubteroloni sp. nov. and Actinomadura macrotermitis sp. nov., isolated from the gut of fungus growing-termite Macrotermes natalensis.</title>
        <authorList>
            <person name="Benndorf R."/>
            <person name="Martin K."/>
            <person name="Kuefner M."/>
            <person name="De Beer W."/>
            <person name="Kaster A.-K."/>
            <person name="Vollmers J."/>
            <person name="Poulsen M."/>
            <person name="Beemelmanns C."/>
        </authorList>
    </citation>
    <scope>NUCLEOTIDE SEQUENCE [LARGE SCALE GENOMIC DNA]</scope>
    <source>
        <strain evidence="3 4">RB68</strain>
    </source>
</reference>
<sequence length="199" mass="19528">MSGTVGGTVGVALGRRRRGLAALFAAAAAGFGLLALRPPPPPAVPVVAAARDLPAGARVRAADLRTVALPPAAVPDGLLRAPAGRVLTGPMRRGEPFTSARVLGDGLLRGHGPGTVAAPVRIADADSVRLLRPGDRVDVLAAPAGGRARLLVSGVPVLAIPRSPPGGERGALVVLATGRDEAAALAGAGAVLSVTVGGH</sequence>
<dbReference type="InterPro" id="IPR013974">
    <property type="entry name" value="SAF"/>
</dbReference>
<proteinExistence type="predicted"/>
<gene>
    <name evidence="3" type="ORF">ACRB68_21670</name>
</gene>
<keyword evidence="1" id="KW-0812">Transmembrane</keyword>
<feature type="transmembrane region" description="Helical" evidence="1">
    <location>
        <begin position="20"/>
        <end position="36"/>
    </location>
</feature>
<dbReference type="Pfam" id="PF08666">
    <property type="entry name" value="SAF"/>
    <property type="match status" value="1"/>
</dbReference>
<accession>A0A7K0BSJ6</accession>
<evidence type="ECO:0000259" key="2">
    <source>
        <dbReference type="SMART" id="SM00858"/>
    </source>
</evidence>
<name>A0A7K0BSJ6_9ACTN</name>
<dbReference type="SMART" id="SM00858">
    <property type="entry name" value="SAF"/>
    <property type="match status" value="1"/>
</dbReference>
<evidence type="ECO:0000313" key="3">
    <source>
        <dbReference type="EMBL" id="MQY04117.1"/>
    </source>
</evidence>
<feature type="domain" description="SAF" evidence="2">
    <location>
        <begin position="44"/>
        <end position="103"/>
    </location>
</feature>
<keyword evidence="4" id="KW-1185">Reference proteome</keyword>
<protein>
    <recommendedName>
        <fullName evidence="2">SAF domain-containing protein</fullName>
    </recommendedName>
</protein>
<dbReference type="AlphaFoldDB" id="A0A7K0BSJ6"/>
<evidence type="ECO:0000256" key="1">
    <source>
        <dbReference type="SAM" id="Phobius"/>
    </source>
</evidence>
<dbReference type="EMBL" id="WEGH01000001">
    <property type="protein sequence ID" value="MQY04117.1"/>
    <property type="molecule type" value="Genomic_DNA"/>
</dbReference>